<comment type="caution">
    <text evidence="3">The sequence shown here is derived from an EMBL/GenBank/DDBJ whole genome shotgun (WGS) entry which is preliminary data.</text>
</comment>
<dbReference type="CDD" id="cd01646">
    <property type="entry name" value="RT_Bac_retron_I"/>
    <property type="match status" value="1"/>
</dbReference>
<organism evidence="3 4">
    <name type="scientific">Methylobacterium bullatum</name>
    <dbReference type="NCBI Taxonomy" id="570505"/>
    <lineage>
        <taxon>Bacteria</taxon>
        <taxon>Pseudomonadati</taxon>
        <taxon>Pseudomonadota</taxon>
        <taxon>Alphaproteobacteria</taxon>
        <taxon>Hyphomicrobiales</taxon>
        <taxon>Methylobacteriaceae</taxon>
        <taxon>Methylobacterium</taxon>
    </lineage>
</organism>
<reference evidence="3" key="1">
    <citation type="journal article" date="2016" name="Front. Microbiol.">
        <title>Genome Sequence of the Piezophilic, Mesophilic Sulfate-Reducing Bacterium Desulfovibrio indicus J2T.</title>
        <authorList>
            <person name="Cao J."/>
            <person name="Maignien L."/>
            <person name="Shao Z."/>
            <person name="Alain K."/>
            <person name="Jebbar M."/>
        </authorList>
    </citation>
    <scope>NUCLEOTIDE SEQUENCE</scope>
    <source>
        <strain evidence="3">DSM 21893</strain>
    </source>
</reference>
<dbReference type="InterPro" id="IPR000477">
    <property type="entry name" value="RT_dom"/>
</dbReference>
<feature type="region of interest" description="Disordered" evidence="1">
    <location>
        <begin position="544"/>
        <end position="592"/>
    </location>
</feature>
<protein>
    <recommendedName>
        <fullName evidence="2">Reverse transcriptase domain-containing protein</fullName>
    </recommendedName>
</protein>
<feature type="compositionally biased region" description="Basic and acidic residues" evidence="1">
    <location>
        <begin position="547"/>
        <end position="557"/>
    </location>
</feature>
<dbReference type="Pfam" id="PF00078">
    <property type="entry name" value="RVT_1"/>
    <property type="match status" value="1"/>
</dbReference>
<evidence type="ECO:0000313" key="4">
    <source>
        <dbReference type="Proteomes" id="UP001055307"/>
    </source>
</evidence>
<proteinExistence type="predicted"/>
<gene>
    <name evidence="3" type="ORF">OICFNHDK_4462</name>
</gene>
<dbReference type="Proteomes" id="UP001055307">
    <property type="component" value="Unassembled WGS sequence"/>
</dbReference>
<keyword evidence="4" id="KW-1185">Reference proteome</keyword>
<reference evidence="3" key="2">
    <citation type="submission" date="2021-08" db="EMBL/GenBank/DDBJ databases">
        <authorList>
            <person name="Tani A."/>
            <person name="Ola A."/>
            <person name="Ogura Y."/>
            <person name="Katsura K."/>
            <person name="Hayashi T."/>
        </authorList>
    </citation>
    <scope>NUCLEOTIDE SEQUENCE</scope>
    <source>
        <strain evidence="3">DSM 21893</strain>
    </source>
</reference>
<dbReference type="PROSITE" id="PS50878">
    <property type="entry name" value="RT_POL"/>
    <property type="match status" value="1"/>
</dbReference>
<sequence>MKPNKTQRTKALLGLGYFPKELPPPFKTKGIATKSAKIEAKFTVMDALLTNRERDRHPPSSHASKFNMARRGHSRRMLQIVNPINQYYLCRFISVHWNKIFEAINESDYSITKAEIDVHGYRAVPLPPISSLAETRIKAYAPYSHILETDVSSFYHNIYTHSIPWALHGKAVAKIRRKRDDAICFGNEIDYLVRQCQDGQTIGLPVGPDTSRIISEVILASVDKEIRQNTAEKIKSGYRYIDDMFYCFEARSDAESALSIIRAGLRSYELGINPQKTAIKSASEYNEETWPHKVRQYRISGNSKRQTSDVISFFSSVLDIAISNPEESIVIYALKLTTRILIKEEAWPTYEAYLIRIARDYPNSYDLVSKLICTYAAIGYPISESVRIFIENTIKNGFEHEYHYEISWALWLAISLKLKLSNSTSEKLSLIENSVCNVLTLYAHQINLIESDFSTSLWAQEMSTGNMFEENWLLRFECAAAGWLQGNAEVILNNSPYFLVLKDLGIRFFDENETNRPINLPGITWRLLARAKKEGLKILPGRIKPPSTDDMRSKDYAEEVGGDYGDVEIGDLNDEWAENDDDFPDIFHDPED</sequence>
<dbReference type="AlphaFoldDB" id="A0AAV4ZDN5"/>
<dbReference type="EMBL" id="BPQF01000034">
    <property type="protein sequence ID" value="GJD41971.1"/>
    <property type="molecule type" value="Genomic_DNA"/>
</dbReference>
<evidence type="ECO:0000259" key="2">
    <source>
        <dbReference type="PROSITE" id="PS50878"/>
    </source>
</evidence>
<evidence type="ECO:0000256" key="1">
    <source>
        <dbReference type="SAM" id="MobiDB-lite"/>
    </source>
</evidence>
<accession>A0AAV4ZDN5</accession>
<feature type="compositionally biased region" description="Acidic residues" evidence="1">
    <location>
        <begin position="558"/>
        <end position="584"/>
    </location>
</feature>
<dbReference type="RefSeq" id="WP_192216025.1">
    <property type="nucleotide sequence ID" value="NZ_BPQF01000034.1"/>
</dbReference>
<feature type="domain" description="Reverse transcriptase" evidence="2">
    <location>
        <begin position="1"/>
        <end position="318"/>
    </location>
</feature>
<name>A0AAV4ZDN5_9HYPH</name>
<evidence type="ECO:0000313" key="3">
    <source>
        <dbReference type="EMBL" id="GJD41971.1"/>
    </source>
</evidence>